<evidence type="ECO:0000313" key="3">
    <source>
        <dbReference type="Proteomes" id="UP000053732"/>
    </source>
</evidence>
<evidence type="ECO:0000256" key="1">
    <source>
        <dbReference type="SAM" id="MobiDB-lite"/>
    </source>
</evidence>
<feature type="compositionally biased region" description="Basic and acidic residues" evidence="1">
    <location>
        <begin position="9"/>
        <end position="18"/>
    </location>
</feature>
<reference evidence="2 3" key="1">
    <citation type="journal article" date="2014" name="Nat. Commun.">
        <title>Multiple recent horizontal transfers of a large genomic region in cheese making fungi.</title>
        <authorList>
            <person name="Cheeseman K."/>
            <person name="Ropars J."/>
            <person name="Renault P."/>
            <person name="Dupont J."/>
            <person name="Gouzy J."/>
            <person name="Branca A."/>
            <person name="Abraham A.L."/>
            <person name="Ceppi M."/>
            <person name="Conseiller E."/>
            <person name="Debuchy R."/>
            <person name="Malagnac F."/>
            <person name="Goarin A."/>
            <person name="Silar P."/>
            <person name="Lacoste S."/>
            <person name="Sallet E."/>
            <person name="Bensimon A."/>
            <person name="Giraud T."/>
            <person name="Brygoo Y."/>
        </authorList>
    </citation>
    <scope>NUCLEOTIDE SEQUENCE [LARGE SCALE GENOMIC DNA]</scope>
    <source>
        <strain evidence="3">FM 013</strain>
    </source>
</reference>
<name>A0A0G4PJI8_PENC3</name>
<organism evidence="2 3">
    <name type="scientific">Penicillium camemberti (strain FM 013)</name>
    <dbReference type="NCBI Taxonomy" id="1429867"/>
    <lineage>
        <taxon>Eukaryota</taxon>
        <taxon>Fungi</taxon>
        <taxon>Dikarya</taxon>
        <taxon>Ascomycota</taxon>
        <taxon>Pezizomycotina</taxon>
        <taxon>Eurotiomycetes</taxon>
        <taxon>Eurotiomycetidae</taxon>
        <taxon>Eurotiales</taxon>
        <taxon>Aspergillaceae</taxon>
        <taxon>Penicillium</taxon>
    </lineage>
</organism>
<dbReference type="Proteomes" id="UP000053732">
    <property type="component" value="Unassembled WGS sequence"/>
</dbReference>
<keyword evidence="3" id="KW-1185">Reference proteome</keyword>
<sequence length="58" mass="6872">MGVPTVTEIGKREREIRHQSRGRSMKADINVLQERERGVTYTETYLVQELRWKMIHSA</sequence>
<gene>
    <name evidence="2" type="ORF">PCAMFM013_S019g000011</name>
</gene>
<dbReference type="AlphaFoldDB" id="A0A0G4PJI8"/>
<proteinExistence type="predicted"/>
<dbReference type="EMBL" id="HG793152">
    <property type="protein sequence ID" value="CRL26595.1"/>
    <property type="molecule type" value="Genomic_DNA"/>
</dbReference>
<accession>A0A0G4PJI8</accession>
<feature type="region of interest" description="Disordered" evidence="1">
    <location>
        <begin position="1"/>
        <end position="24"/>
    </location>
</feature>
<protein>
    <submittedName>
        <fullName evidence="2">Str. FM013</fullName>
    </submittedName>
</protein>
<evidence type="ECO:0000313" key="2">
    <source>
        <dbReference type="EMBL" id="CRL26595.1"/>
    </source>
</evidence>